<dbReference type="AlphaFoldDB" id="A0A0G3GR26"/>
<dbReference type="EMBL" id="CP011541">
    <property type="protein sequence ID" value="AKK03594.1"/>
    <property type="molecule type" value="Genomic_DNA"/>
</dbReference>
<gene>
    <name evidence="2" type="ORF">CEPID_08720</name>
</gene>
<reference evidence="2 3" key="1">
    <citation type="submission" date="2015-05" db="EMBL/GenBank/DDBJ databases">
        <title>Complete genome sequence of Corynebacterium epidermidicanis DSM 45586, isolated from the skin of a dog suffering from pruritus.</title>
        <authorList>
            <person name="Ruckert C."/>
            <person name="Albersmeier A."/>
            <person name="Winkler A."/>
            <person name="Tauch A."/>
        </authorList>
    </citation>
    <scope>NUCLEOTIDE SEQUENCE [LARGE SCALE GENOMIC DNA]</scope>
    <source>
        <strain evidence="2 3">DSM 45586</strain>
    </source>
</reference>
<dbReference type="OrthoDB" id="3268477at2"/>
<dbReference type="KEGG" id="cei:CEPID_08720"/>
<evidence type="ECO:0000313" key="2">
    <source>
        <dbReference type="EMBL" id="AKK03594.1"/>
    </source>
</evidence>
<evidence type="ECO:0000256" key="1">
    <source>
        <dbReference type="SAM" id="MobiDB-lite"/>
    </source>
</evidence>
<evidence type="ECO:0000313" key="3">
    <source>
        <dbReference type="Proteomes" id="UP000035368"/>
    </source>
</evidence>
<sequence>MANDDTQWYYNPASGQVAQGKELAWDERMGPYESEEAARHALETAAQRTQAADAADEADDNWGVPPKWEN</sequence>
<organism evidence="2 3">
    <name type="scientific">Corynebacterium epidermidicanis</name>
    <dbReference type="NCBI Taxonomy" id="1050174"/>
    <lineage>
        <taxon>Bacteria</taxon>
        <taxon>Bacillati</taxon>
        <taxon>Actinomycetota</taxon>
        <taxon>Actinomycetes</taxon>
        <taxon>Mycobacteriales</taxon>
        <taxon>Corynebacteriaceae</taxon>
        <taxon>Corynebacterium</taxon>
    </lineage>
</organism>
<evidence type="ECO:0008006" key="4">
    <source>
        <dbReference type="Google" id="ProtNLM"/>
    </source>
</evidence>
<dbReference type="PATRIC" id="fig|1050174.4.peg.1757"/>
<protein>
    <recommendedName>
        <fullName evidence="4">SPOR domain-containing protein</fullName>
    </recommendedName>
</protein>
<dbReference type="RefSeq" id="WP_047240600.1">
    <property type="nucleotide sequence ID" value="NZ_CP011541.1"/>
</dbReference>
<proteinExistence type="predicted"/>
<feature type="region of interest" description="Disordered" evidence="1">
    <location>
        <begin position="43"/>
        <end position="70"/>
    </location>
</feature>
<keyword evidence="3" id="KW-1185">Reference proteome</keyword>
<accession>A0A0G3GR26</accession>
<dbReference type="Proteomes" id="UP000035368">
    <property type="component" value="Chromosome"/>
</dbReference>
<feature type="compositionally biased region" description="Low complexity" evidence="1">
    <location>
        <begin position="43"/>
        <end position="53"/>
    </location>
</feature>
<name>A0A0G3GR26_9CORY</name>